<protein>
    <submittedName>
        <fullName evidence="1">Uncharacterized protein</fullName>
    </submittedName>
</protein>
<name>A0A8E3B208_RHILI</name>
<accession>A0A8E3B208</accession>
<dbReference type="RefSeq" id="WP_109671697.1">
    <property type="nucleotide sequence ID" value="NZ_QGGH01000019.1"/>
</dbReference>
<dbReference type="Proteomes" id="UP000245631">
    <property type="component" value="Unassembled WGS sequence"/>
</dbReference>
<reference evidence="1 2" key="1">
    <citation type="submission" date="2018-05" db="EMBL/GenBank/DDBJ databases">
        <title>Genomic Encyclopedia of Type Strains, Phase IV (KMG-IV): sequencing the most valuable type-strain genomes for metagenomic binning, comparative biology and taxonomic classification.</title>
        <authorList>
            <person name="Goeker M."/>
        </authorList>
    </citation>
    <scope>NUCLEOTIDE SEQUENCE [LARGE SCALE GENOMIC DNA]</scope>
    <source>
        <strain evidence="1 2">DSM 2626</strain>
    </source>
</reference>
<evidence type="ECO:0000313" key="2">
    <source>
        <dbReference type="Proteomes" id="UP000245631"/>
    </source>
</evidence>
<gene>
    <name evidence="1" type="ORF">C8D77_11942</name>
</gene>
<comment type="caution">
    <text evidence="1">The sequence shown here is derived from an EMBL/GenBank/DDBJ whole genome shotgun (WGS) entry which is preliminary data.</text>
</comment>
<dbReference type="AlphaFoldDB" id="A0A8E3B208"/>
<dbReference type="GeneID" id="61055883"/>
<sequence>MEDRNRWILHIKEVRSRHGVSLLEAERIALSDPHWRRWVERQINADERCRKFARTHMAANRQASLVYRDGEVLKLR</sequence>
<proteinExistence type="predicted"/>
<evidence type="ECO:0000313" key="1">
    <source>
        <dbReference type="EMBL" id="PWJ87059.1"/>
    </source>
</evidence>
<dbReference type="EMBL" id="QGGH01000019">
    <property type="protein sequence ID" value="PWJ87059.1"/>
    <property type="molecule type" value="Genomic_DNA"/>
</dbReference>
<organism evidence="1 2">
    <name type="scientific">Rhizobium loti</name>
    <name type="common">Mesorhizobium loti</name>
    <dbReference type="NCBI Taxonomy" id="381"/>
    <lineage>
        <taxon>Bacteria</taxon>
        <taxon>Pseudomonadati</taxon>
        <taxon>Pseudomonadota</taxon>
        <taxon>Alphaproteobacteria</taxon>
        <taxon>Hyphomicrobiales</taxon>
        <taxon>Phyllobacteriaceae</taxon>
        <taxon>Mesorhizobium</taxon>
    </lineage>
</organism>